<reference evidence="1" key="1">
    <citation type="submission" date="2018-06" db="EMBL/GenBank/DDBJ databases">
        <authorList>
            <person name="Zhirakovskaya E."/>
        </authorList>
    </citation>
    <scope>NUCLEOTIDE SEQUENCE</scope>
</reference>
<evidence type="ECO:0000313" key="1">
    <source>
        <dbReference type="EMBL" id="VAW61412.1"/>
    </source>
</evidence>
<dbReference type="Pfam" id="PF13181">
    <property type="entry name" value="TPR_8"/>
    <property type="match status" value="1"/>
</dbReference>
<protein>
    <submittedName>
        <fullName evidence="1">Uncharacterized protein</fullName>
    </submittedName>
</protein>
<sequence length="216" mass="25114">MEILLKRYFLIVAILLIETATISSSIAQELTNERVSQAYYKSYNYEKSGNYDDAIKSLQLVYHKYSNAYGINNRLGYLYRLNQHYKNAETHYMKAITALPDALTPKAGLMYVYLLSKNYEKASKIGYQIISIDFYNYYANLRLAYILRQTENFEMAEKILIKMLIRYPSDNLYLTELGLLTLKTGETERSKSIMQEVLILDPENVNAKSILLSLQE</sequence>
<organism evidence="1">
    <name type="scientific">hydrothermal vent metagenome</name>
    <dbReference type="NCBI Taxonomy" id="652676"/>
    <lineage>
        <taxon>unclassified sequences</taxon>
        <taxon>metagenomes</taxon>
        <taxon>ecological metagenomes</taxon>
    </lineage>
</organism>
<dbReference type="SMART" id="SM00028">
    <property type="entry name" value="TPR"/>
    <property type="match status" value="3"/>
</dbReference>
<accession>A0A3B0XD80</accession>
<dbReference type="InterPro" id="IPR011990">
    <property type="entry name" value="TPR-like_helical_dom_sf"/>
</dbReference>
<proteinExistence type="predicted"/>
<dbReference type="AlphaFoldDB" id="A0A3B0XD80"/>
<dbReference type="EMBL" id="UOFI01000010">
    <property type="protein sequence ID" value="VAW61412.1"/>
    <property type="molecule type" value="Genomic_DNA"/>
</dbReference>
<dbReference type="Gene3D" id="1.25.40.10">
    <property type="entry name" value="Tetratricopeptide repeat domain"/>
    <property type="match status" value="1"/>
</dbReference>
<dbReference type="SUPFAM" id="SSF48452">
    <property type="entry name" value="TPR-like"/>
    <property type="match status" value="1"/>
</dbReference>
<gene>
    <name evidence="1" type="ORF">MNBD_GAMMA09-758</name>
</gene>
<dbReference type="InterPro" id="IPR019734">
    <property type="entry name" value="TPR_rpt"/>
</dbReference>
<name>A0A3B0XD80_9ZZZZ</name>